<proteinExistence type="predicted"/>
<keyword evidence="2" id="KW-1185">Reference proteome</keyword>
<accession>A0ABQ0ZDG9</accession>
<gene>
    <name evidence="1" type="ORF">RsS93_58620</name>
</gene>
<protein>
    <submittedName>
        <fullName evidence="1">Uncharacterized protein</fullName>
    </submittedName>
</protein>
<evidence type="ECO:0000313" key="2">
    <source>
        <dbReference type="Proteomes" id="UP000390335"/>
    </source>
</evidence>
<reference evidence="1 2" key="1">
    <citation type="journal article" date="2020" name="Genome Biol. Evol.">
        <title>Rhizobium dioscoreae sp. nov., a plant growth-promoting bacterium isolated from yam (Dioscorea species).</title>
        <authorList>
            <person name="Ouyabe M."/>
            <person name="Tanaka N."/>
            <person name="Shiwa Y."/>
            <person name="Fujita N."/>
            <person name="Kikuno H."/>
            <person name="Babil P."/>
            <person name="Shiwachi H."/>
        </authorList>
    </citation>
    <scope>NUCLEOTIDE SEQUENCE [LARGE SCALE GENOMIC DNA]</scope>
    <source>
        <strain evidence="1 2">S-93</strain>
    </source>
</reference>
<comment type="caution">
    <text evidence="1">The sequence shown here is derived from an EMBL/GenBank/DDBJ whole genome shotgun (WGS) entry which is preliminary data.</text>
</comment>
<organism evidence="1 2">
    <name type="scientific">Rhizobium dioscoreae</name>
    <dbReference type="NCBI Taxonomy" id="2653122"/>
    <lineage>
        <taxon>Bacteria</taxon>
        <taxon>Pseudomonadati</taxon>
        <taxon>Pseudomonadota</taxon>
        <taxon>Alphaproteobacteria</taxon>
        <taxon>Hyphomicrobiales</taxon>
        <taxon>Rhizobiaceae</taxon>
        <taxon>Rhizobium/Agrobacterium group</taxon>
        <taxon>Rhizobium</taxon>
    </lineage>
</organism>
<evidence type="ECO:0000313" key="1">
    <source>
        <dbReference type="EMBL" id="GES53248.1"/>
    </source>
</evidence>
<dbReference type="EMBL" id="BLAJ01000015">
    <property type="protein sequence ID" value="GES53248.1"/>
    <property type="molecule type" value="Genomic_DNA"/>
</dbReference>
<dbReference type="Proteomes" id="UP000390335">
    <property type="component" value="Unassembled WGS sequence"/>
</dbReference>
<name>A0ABQ0ZDG9_9HYPH</name>
<sequence length="82" mass="9181">MYAKRIAREIKCLTDLVRFNQDCIMFALSNLLPQPDNARLIDRDFIDPEAQIDHGSSGANDGSNSGIPAHIAKLLWTFSSFE</sequence>